<dbReference type="InterPro" id="IPR008586">
    <property type="entry name" value="DUF868_pln"/>
</dbReference>
<comment type="caution">
    <text evidence="2">The sequence shown here is derived from an EMBL/GenBank/DDBJ whole genome shotgun (WGS) entry which is preliminary data.</text>
</comment>
<evidence type="ECO:0008006" key="4">
    <source>
        <dbReference type="Google" id="ProtNLM"/>
    </source>
</evidence>
<dbReference type="STRING" id="3476.A0A2P5A8W6"/>
<evidence type="ECO:0000313" key="2">
    <source>
        <dbReference type="EMBL" id="PON32986.1"/>
    </source>
</evidence>
<feature type="region of interest" description="Disordered" evidence="1">
    <location>
        <begin position="1"/>
        <end position="22"/>
    </location>
</feature>
<keyword evidence="3" id="KW-1185">Reference proteome</keyword>
<dbReference type="AlphaFoldDB" id="A0A2P5A8W6"/>
<evidence type="ECO:0000313" key="3">
    <source>
        <dbReference type="Proteomes" id="UP000237105"/>
    </source>
</evidence>
<feature type="compositionally biased region" description="Polar residues" evidence="1">
    <location>
        <begin position="1"/>
        <end position="12"/>
    </location>
</feature>
<reference evidence="3" key="1">
    <citation type="submission" date="2016-06" db="EMBL/GenBank/DDBJ databases">
        <title>Parallel loss of symbiosis genes in relatives of nitrogen-fixing non-legume Parasponia.</title>
        <authorList>
            <person name="Van Velzen R."/>
            <person name="Holmer R."/>
            <person name="Bu F."/>
            <person name="Rutten L."/>
            <person name="Van Zeijl A."/>
            <person name="Liu W."/>
            <person name="Santuari L."/>
            <person name="Cao Q."/>
            <person name="Sharma T."/>
            <person name="Shen D."/>
            <person name="Roswanjaya Y."/>
            <person name="Wardhani T."/>
            <person name="Kalhor M.S."/>
            <person name="Jansen J."/>
            <person name="Van den Hoogen J."/>
            <person name="Gungor B."/>
            <person name="Hartog M."/>
            <person name="Hontelez J."/>
            <person name="Verver J."/>
            <person name="Yang W.-C."/>
            <person name="Schijlen E."/>
            <person name="Repin R."/>
            <person name="Schilthuizen M."/>
            <person name="Schranz E."/>
            <person name="Heidstra R."/>
            <person name="Miyata K."/>
            <person name="Fedorova E."/>
            <person name="Kohlen W."/>
            <person name="Bisseling T."/>
            <person name="Smit S."/>
            <person name="Geurts R."/>
        </authorList>
    </citation>
    <scope>NUCLEOTIDE SEQUENCE [LARGE SCALE GENOMIC DNA]</scope>
    <source>
        <strain evidence="3">cv. WU1-14</strain>
    </source>
</reference>
<gene>
    <name evidence="2" type="ORF">PanWU01x14_356670</name>
</gene>
<dbReference type="Pfam" id="PF05910">
    <property type="entry name" value="DUF868"/>
    <property type="match status" value="1"/>
</dbReference>
<evidence type="ECO:0000256" key="1">
    <source>
        <dbReference type="SAM" id="MobiDB-lite"/>
    </source>
</evidence>
<sequence>MSKTPLAQNISETNDDQATPRKPASQTAITFVYQAKLAELICNVSLTWCKSLTIHYLTITVDKPSKENYYTCKIDLKNTHCWGKKGLKSFDIEGTRVDIFWDFRQVKFSSSPEPCSDYYVALVHDEEAVLLLGDLKNDAYKRTRSRPCLEEATLLHKKENVCGKRLFCTRTMLNAGEKEHDIVIENSLAGPGDPEMWISVEGTVVIRIMNLNWRFRGNETIMVNNVPLEIFWDVHDWLFCSPGSGHGLFIFKLGTLDSKDNDCNSNGNKHDHVDSPIGTTTTTEFCHFLYAWKIE</sequence>
<proteinExistence type="predicted"/>
<dbReference type="PANTHER" id="PTHR31972:SF54">
    <property type="entry name" value="KINESIN-LIKE PROTEIN (DUF868)"/>
    <property type="match status" value="1"/>
</dbReference>
<name>A0A2P5A8W6_PARAD</name>
<accession>A0A2P5A8W6</accession>
<dbReference type="OrthoDB" id="731074at2759"/>
<protein>
    <recommendedName>
        <fullName evidence="4">DUF868 family protein</fullName>
    </recommendedName>
</protein>
<dbReference type="PANTHER" id="PTHR31972">
    <property type="entry name" value="EXPRESSED PROTEIN"/>
    <property type="match status" value="1"/>
</dbReference>
<dbReference type="Proteomes" id="UP000237105">
    <property type="component" value="Unassembled WGS sequence"/>
</dbReference>
<organism evidence="2 3">
    <name type="scientific">Parasponia andersonii</name>
    <name type="common">Sponia andersonii</name>
    <dbReference type="NCBI Taxonomy" id="3476"/>
    <lineage>
        <taxon>Eukaryota</taxon>
        <taxon>Viridiplantae</taxon>
        <taxon>Streptophyta</taxon>
        <taxon>Embryophyta</taxon>
        <taxon>Tracheophyta</taxon>
        <taxon>Spermatophyta</taxon>
        <taxon>Magnoliopsida</taxon>
        <taxon>eudicotyledons</taxon>
        <taxon>Gunneridae</taxon>
        <taxon>Pentapetalae</taxon>
        <taxon>rosids</taxon>
        <taxon>fabids</taxon>
        <taxon>Rosales</taxon>
        <taxon>Cannabaceae</taxon>
        <taxon>Parasponia</taxon>
    </lineage>
</organism>
<dbReference type="EMBL" id="JXTB01000765">
    <property type="protein sequence ID" value="PON32986.1"/>
    <property type="molecule type" value="Genomic_DNA"/>
</dbReference>